<comment type="caution">
    <text evidence="2">The sequence shown here is derived from an EMBL/GenBank/DDBJ whole genome shotgun (WGS) entry which is preliminary data.</text>
</comment>
<evidence type="ECO:0000259" key="1">
    <source>
        <dbReference type="Pfam" id="PF03992"/>
    </source>
</evidence>
<accession>A0ABW1FEN9</accession>
<dbReference type="GO" id="GO:0004497">
    <property type="term" value="F:monooxygenase activity"/>
    <property type="evidence" value="ECO:0007669"/>
    <property type="project" value="UniProtKB-KW"/>
</dbReference>
<proteinExistence type="predicted"/>
<keyword evidence="2" id="KW-0560">Oxidoreductase</keyword>
<feature type="domain" description="ABM" evidence="1">
    <location>
        <begin position="135"/>
        <end position="194"/>
    </location>
</feature>
<evidence type="ECO:0000313" key="2">
    <source>
        <dbReference type="EMBL" id="MFC5892967.1"/>
    </source>
</evidence>
<sequence length="232" mass="24513">MPRTSAFSDVRRADAATALISSWIVPDPAVQVAAADAVLDAWEAQERPDAMLSLTAFLSLDGTEVLHHAQWTDDEAHREWARAHRPAALAPVDAAIPGIRRPGLVRYRLGGSHVPDGVPASAPELLVTPVFTTTGPEAQHALTDTVLDALAEAQVPGLLGAYLFRSQDGSRVLNHAEWTDLAAWQAFADSPAPARIAARIAALDGVTPDSGGPDGVRRYRLHGGLVNVAPPA</sequence>
<dbReference type="EMBL" id="JBHSPW010000003">
    <property type="protein sequence ID" value="MFC5892967.1"/>
    <property type="molecule type" value="Genomic_DNA"/>
</dbReference>
<evidence type="ECO:0000313" key="3">
    <source>
        <dbReference type="Proteomes" id="UP001596241"/>
    </source>
</evidence>
<dbReference type="SUPFAM" id="SSF54909">
    <property type="entry name" value="Dimeric alpha+beta barrel"/>
    <property type="match status" value="1"/>
</dbReference>
<organism evidence="2 3">
    <name type="scientific">Streptomyces ramulosus</name>
    <dbReference type="NCBI Taxonomy" id="47762"/>
    <lineage>
        <taxon>Bacteria</taxon>
        <taxon>Bacillati</taxon>
        <taxon>Actinomycetota</taxon>
        <taxon>Actinomycetes</taxon>
        <taxon>Kitasatosporales</taxon>
        <taxon>Streptomycetaceae</taxon>
        <taxon>Streptomyces</taxon>
    </lineage>
</organism>
<reference evidence="3" key="1">
    <citation type="journal article" date="2019" name="Int. J. Syst. Evol. Microbiol.">
        <title>The Global Catalogue of Microorganisms (GCM) 10K type strain sequencing project: providing services to taxonomists for standard genome sequencing and annotation.</title>
        <authorList>
            <consortium name="The Broad Institute Genomics Platform"/>
            <consortium name="The Broad Institute Genome Sequencing Center for Infectious Disease"/>
            <person name="Wu L."/>
            <person name="Ma J."/>
        </authorList>
    </citation>
    <scope>NUCLEOTIDE SEQUENCE [LARGE SCALE GENOMIC DNA]</scope>
    <source>
        <strain evidence="3">CGMCC 1.15809</strain>
    </source>
</reference>
<dbReference type="InterPro" id="IPR011008">
    <property type="entry name" value="Dimeric_a/b-barrel"/>
</dbReference>
<protein>
    <submittedName>
        <fullName evidence="2">Antibiotic biosynthesis monooxygenase</fullName>
    </submittedName>
</protein>
<dbReference type="InterPro" id="IPR007138">
    <property type="entry name" value="ABM_dom"/>
</dbReference>
<dbReference type="Proteomes" id="UP001596241">
    <property type="component" value="Unassembled WGS sequence"/>
</dbReference>
<dbReference type="Pfam" id="PF03992">
    <property type="entry name" value="ABM"/>
    <property type="match status" value="1"/>
</dbReference>
<keyword evidence="3" id="KW-1185">Reference proteome</keyword>
<gene>
    <name evidence="2" type="ORF">ACFP3M_09090</name>
</gene>
<keyword evidence="2" id="KW-0503">Monooxygenase</keyword>
<dbReference type="Gene3D" id="3.30.70.100">
    <property type="match status" value="2"/>
</dbReference>
<dbReference type="RefSeq" id="WP_345086299.1">
    <property type="nucleotide sequence ID" value="NZ_BAAAWG010000010.1"/>
</dbReference>
<name>A0ABW1FEN9_9ACTN</name>